<dbReference type="RefSeq" id="WP_043007110.1">
    <property type="nucleotide sequence ID" value="NZ_CP009617.1"/>
</dbReference>
<reference evidence="1 2" key="1">
    <citation type="submission" date="2014-10" db="EMBL/GenBank/DDBJ databases">
        <title>The Complete Genome Sequence for the Shellfish Pathogen Vibrio coralliilyticus RE98 Isolated from a Shellfish Hatchery.</title>
        <authorList>
            <person name="Richards G.P."/>
            <person name="Bono J.L."/>
            <person name="Watson M.A."/>
            <person name="Needleman D.S."/>
        </authorList>
    </citation>
    <scope>NUCLEOTIDE SEQUENCE [LARGE SCALE GENOMIC DNA]</scope>
    <source>
        <strain evidence="1 2">RE98</strain>
    </source>
</reference>
<evidence type="ECO:0000313" key="2">
    <source>
        <dbReference type="Proteomes" id="UP000030081"/>
    </source>
</evidence>
<dbReference type="AlphaFoldDB" id="A0AAN0VVV9"/>
<proteinExistence type="predicted"/>
<accession>A0AAN0VVV9</accession>
<keyword evidence="2" id="KW-1185">Reference proteome</keyword>
<organism evidence="1 2">
    <name type="scientific">Vibrio coralliilyticus</name>
    <dbReference type="NCBI Taxonomy" id="190893"/>
    <lineage>
        <taxon>Bacteria</taxon>
        <taxon>Pseudomonadati</taxon>
        <taxon>Pseudomonadota</taxon>
        <taxon>Gammaproteobacteria</taxon>
        <taxon>Vibrionales</taxon>
        <taxon>Vibrionaceae</taxon>
        <taxon>Vibrio</taxon>
    </lineage>
</organism>
<evidence type="ECO:0000313" key="1">
    <source>
        <dbReference type="EMBL" id="AIW18048.1"/>
    </source>
</evidence>
<dbReference type="KEGG" id="vcy:IX92_02920"/>
<name>A0AAN0VVV9_9VIBR</name>
<gene>
    <name evidence="1" type="ORF">IX92_02920</name>
</gene>
<dbReference type="Proteomes" id="UP000030081">
    <property type="component" value="Chromosome 1"/>
</dbReference>
<dbReference type="EMBL" id="CP009617">
    <property type="protein sequence ID" value="AIW18048.1"/>
    <property type="molecule type" value="Genomic_DNA"/>
</dbReference>
<protein>
    <submittedName>
        <fullName evidence="1">Uncharacterized protein</fullName>
    </submittedName>
</protein>
<sequence length="252" mass="28395">MNIQPKKWNYGHQWNDFVVGVVTFDRNDIDDARVFVEKKIEYVDVHSPAGVVRNIDVIRSRLLAGKLADHAVAAILQSAFRKNGLYAEVQEYDAVRTDDFREPDPYDLAIIATSGKYELEVRSSFCYKLAPVENIINKLSSYGFYTSKTKAYEPPKHFYWQVVFYNIPEDLVGSEGSVDSIKVFEQAVLEGSVVAYVVGGGPRELFESDKAVIRSDQDGAFYHSISPINEGLDCGQLVNVIMKKIAPKQIEI</sequence>